<name>A0A5N5GYM2_9ROSA</name>
<feature type="chain" id="PRO_5024285565" evidence="7">
    <location>
        <begin position="17"/>
        <end position="410"/>
    </location>
</feature>
<dbReference type="InterPro" id="IPR002401">
    <property type="entry name" value="Cyt_P450_E_grp-I"/>
</dbReference>
<protein>
    <submittedName>
        <fullName evidence="8">Ent-kaurene oxidase</fullName>
    </submittedName>
</protein>
<evidence type="ECO:0000313" key="9">
    <source>
        <dbReference type="Proteomes" id="UP000327157"/>
    </source>
</evidence>
<dbReference type="Proteomes" id="UP000327157">
    <property type="component" value="Chromosome 15"/>
</dbReference>
<dbReference type="PANTHER" id="PTHR47283">
    <property type="entry name" value="ENT-KAURENE OXIDASE, CHLOROPLASTIC"/>
    <property type="match status" value="1"/>
</dbReference>
<keyword evidence="6" id="KW-0408">Iron</keyword>
<keyword evidence="6" id="KW-0560">Oxidoreductase</keyword>
<dbReference type="OrthoDB" id="2789670at2759"/>
<dbReference type="AlphaFoldDB" id="A0A5N5GYM2"/>
<evidence type="ECO:0000256" key="5">
    <source>
        <dbReference type="ARBA" id="ARBA00023136"/>
    </source>
</evidence>
<comment type="subcellular location">
    <subcellularLocation>
        <location evidence="1">Membrane</location>
        <topology evidence="1">Single-pass membrane protein</topology>
    </subcellularLocation>
</comment>
<evidence type="ECO:0000256" key="4">
    <source>
        <dbReference type="ARBA" id="ARBA00022989"/>
    </source>
</evidence>
<dbReference type="PRINTS" id="PR00463">
    <property type="entry name" value="EP450I"/>
</dbReference>
<reference evidence="9" key="2">
    <citation type="submission" date="2019-10" db="EMBL/GenBank/DDBJ databases">
        <title>A de novo genome assembly of a pear dwarfing rootstock.</title>
        <authorList>
            <person name="Wang F."/>
            <person name="Wang J."/>
            <person name="Li S."/>
            <person name="Zhang Y."/>
            <person name="Fang M."/>
            <person name="Ma L."/>
            <person name="Zhao Y."/>
            <person name="Jiang S."/>
        </authorList>
    </citation>
    <scope>NUCLEOTIDE SEQUENCE [LARGE SCALE GENOMIC DNA]</scope>
</reference>
<evidence type="ECO:0000256" key="2">
    <source>
        <dbReference type="ARBA" id="ARBA00010617"/>
    </source>
</evidence>
<dbReference type="SUPFAM" id="SSF48264">
    <property type="entry name" value="Cytochrome P450"/>
    <property type="match status" value="1"/>
</dbReference>
<dbReference type="GO" id="GO:0005783">
    <property type="term" value="C:endoplasmic reticulum"/>
    <property type="evidence" value="ECO:0007669"/>
    <property type="project" value="TreeGrafter"/>
</dbReference>
<evidence type="ECO:0000313" key="8">
    <source>
        <dbReference type="EMBL" id="KAB2619663.1"/>
    </source>
</evidence>
<dbReference type="GO" id="GO:0009707">
    <property type="term" value="C:chloroplast outer membrane"/>
    <property type="evidence" value="ECO:0007669"/>
    <property type="project" value="TreeGrafter"/>
</dbReference>
<keyword evidence="6" id="KW-0503">Monooxygenase</keyword>
<keyword evidence="3" id="KW-0812">Transmembrane</keyword>
<dbReference type="GO" id="GO:0010241">
    <property type="term" value="P:ent-kaurene oxidation to kaurenoic acid"/>
    <property type="evidence" value="ECO:0007669"/>
    <property type="project" value="InterPro"/>
</dbReference>
<dbReference type="InterPro" id="IPR036396">
    <property type="entry name" value="Cyt_P450_sf"/>
</dbReference>
<dbReference type="InterPro" id="IPR001128">
    <property type="entry name" value="Cyt_P450"/>
</dbReference>
<accession>A0A5N5GYM2</accession>
<dbReference type="Pfam" id="PF00067">
    <property type="entry name" value="p450"/>
    <property type="match status" value="3"/>
</dbReference>
<dbReference type="InterPro" id="IPR044225">
    <property type="entry name" value="KO_chloroplastic"/>
</dbReference>
<dbReference type="GO" id="GO:0005506">
    <property type="term" value="F:iron ion binding"/>
    <property type="evidence" value="ECO:0007669"/>
    <property type="project" value="InterPro"/>
</dbReference>
<keyword evidence="5" id="KW-0472">Membrane</keyword>
<keyword evidence="6" id="KW-0479">Metal-binding</keyword>
<proteinExistence type="inferred from homology"/>
<keyword evidence="9" id="KW-1185">Reference proteome</keyword>
<comment type="caution">
    <text evidence="8">The sequence shown here is derived from an EMBL/GenBank/DDBJ whole genome shotgun (WGS) entry which is preliminary data.</text>
</comment>
<dbReference type="EMBL" id="SMOL01000401">
    <property type="protein sequence ID" value="KAB2619663.1"/>
    <property type="molecule type" value="Genomic_DNA"/>
</dbReference>
<dbReference type="InterPro" id="IPR017972">
    <property type="entry name" value="Cyt_P450_CS"/>
</dbReference>
<dbReference type="GO" id="GO:0020037">
    <property type="term" value="F:heme binding"/>
    <property type="evidence" value="ECO:0007669"/>
    <property type="project" value="InterPro"/>
</dbReference>
<reference evidence="8 9" key="1">
    <citation type="submission" date="2019-09" db="EMBL/GenBank/DDBJ databases">
        <authorList>
            <person name="Ou C."/>
        </authorList>
    </citation>
    <scope>NUCLEOTIDE SEQUENCE [LARGE SCALE GENOMIC DNA]</scope>
    <source>
        <strain evidence="8">S2</strain>
        <tissue evidence="8">Leaf</tissue>
    </source>
</reference>
<reference evidence="8 9" key="3">
    <citation type="submission" date="2019-11" db="EMBL/GenBank/DDBJ databases">
        <title>A de novo genome assembly of a pear dwarfing rootstock.</title>
        <authorList>
            <person name="Wang F."/>
            <person name="Wang J."/>
            <person name="Li S."/>
            <person name="Zhang Y."/>
            <person name="Fang M."/>
            <person name="Ma L."/>
            <person name="Zhao Y."/>
            <person name="Jiang S."/>
        </authorList>
    </citation>
    <scope>NUCLEOTIDE SEQUENCE [LARGE SCALE GENOMIC DNA]</scope>
    <source>
        <strain evidence="8">S2</strain>
        <tissue evidence="8">Leaf</tissue>
    </source>
</reference>
<evidence type="ECO:0000256" key="6">
    <source>
        <dbReference type="RuleBase" id="RU000461"/>
    </source>
</evidence>
<evidence type="ECO:0000256" key="3">
    <source>
        <dbReference type="ARBA" id="ARBA00022692"/>
    </source>
</evidence>
<feature type="signal peptide" evidence="7">
    <location>
        <begin position="1"/>
        <end position="16"/>
    </location>
</feature>
<dbReference type="GO" id="GO:0016709">
    <property type="term" value="F:oxidoreductase activity, acting on paired donors, with incorporation or reduction of molecular oxygen, NAD(P)H as one donor, and incorporation of one atom of oxygen"/>
    <property type="evidence" value="ECO:0007669"/>
    <property type="project" value="TreeGrafter"/>
</dbReference>
<comment type="similarity">
    <text evidence="2 6">Belongs to the cytochrome P450 family.</text>
</comment>
<dbReference type="PANTHER" id="PTHR47283:SF1">
    <property type="entry name" value="ENT-KAURENE OXIDASE, CHLOROPLASTIC"/>
    <property type="match status" value="1"/>
</dbReference>
<organism evidence="8 9">
    <name type="scientific">Pyrus ussuriensis x Pyrus communis</name>
    <dbReference type="NCBI Taxonomy" id="2448454"/>
    <lineage>
        <taxon>Eukaryota</taxon>
        <taxon>Viridiplantae</taxon>
        <taxon>Streptophyta</taxon>
        <taxon>Embryophyta</taxon>
        <taxon>Tracheophyta</taxon>
        <taxon>Spermatophyta</taxon>
        <taxon>Magnoliopsida</taxon>
        <taxon>eudicotyledons</taxon>
        <taxon>Gunneridae</taxon>
        <taxon>Pentapetalae</taxon>
        <taxon>rosids</taxon>
        <taxon>fabids</taxon>
        <taxon>Rosales</taxon>
        <taxon>Rosaceae</taxon>
        <taxon>Amygdaloideae</taxon>
        <taxon>Maleae</taxon>
        <taxon>Pyrus</taxon>
    </lineage>
</organism>
<sequence length="410" mass="47112">MSLFFFFLVPGLPVVGNLLQMKEKKPYKTFTNWAETYGPIYSIRTGASTVVVLNTADVALEIYICITHKRHRNHRYTLRDNVSSQLHAHVKKSPNEAVNFKKVFEPELFGLSLKQALGKNVEGSIYVEKLGTTLSRNEINEILVADVPKGATETDWRDFFPYLRWIPSKNLEMKIQNICFRRKAVMSVLIKESIKRIASGEEVNCFLVCLFCGETLTTEQMTVSVWEWILEAADTTVVTMEWAIYELAKDPKRQPTHIDIDRVFKMYNYRNVCTKKSKMLVDATRLGRNTSQLPYLNAVFHETLRKHSPVPVALTKYVDEDTQLGEEWKPERLLEKEKWDPMESQKTMAFGAGKRACAGSLQAMLIVCTTIGRLVQEFEWRLGEGDEKEDTAIFTNHKLHALHAVIKPRN</sequence>
<dbReference type="GO" id="GO:0009686">
    <property type="term" value="P:gibberellin biosynthetic process"/>
    <property type="evidence" value="ECO:0007669"/>
    <property type="project" value="InterPro"/>
</dbReference>
<dbReference type="PROSITE" id="PS00086">
    <property type="entry name" value="CYTOCHROME_P450"/>
    <property type="match status" value="1"/>
</dbReference>
<evidence type="ECO:0000256" key="1">
    <source>
        <dbReference type="ARBA" id="ARBA00004167"/>
    </source>
</evidence>
<keyword evidence="6" id="KW-0349">Heme</keyword>
<dbReference type="GO" id="GO:0052615">
    <property type="term" value="F:ent-kaurene oxidase activity"/>
    <property type="evidence" value="ECO:0007669"/>
    <property type="project" value="InterPro"/>
</dbReference>
<dbReference type="PRINTS" id="PR00385">
    <property type="entry name" value="P450"/>
</dbReference>
<evidence type="ECO:0000256" key="7">
    <source>
        <dbReference type="SAM" id="SignalP"/>
    </source>
</evidence>
<dbReference type="Gene3D" id="1.10.630.10">
    <property type="entry name" value="Cytochrome P450"/>
    <property type="match status" value="1"/>
</dbReference>
<gene>
    <name evidence="8" type="ORF">D8674_015532</name>
</gene>
<keyword evidence="7" id="KW-0732">Signal</keyword>
<keyword evidence="4" id="KW-1133">Transmembrane helix</keyword>